<accession>A0A5C5PXR2</accession>
<organism evidence="2 3">
    <name type="scientific">Pseudomonas saxonica</name>
    <dbReference type="NCBI Taxonomy" id="2600598"/>
    <lineage>
        <taxon>Bacteria</taxon>
        <taxon>Pseudomonadati</taxon>
        <taxon>Pseudomonadota</taxon>
        <taxon>Gammaproteobacteria</taxon>
        <taxon>Pseudomonadales</taxon>
        <taxon>Pseudomonadaceae</taxon>
        <taxon>Pseudomonas</taxon>
    </lineage>
</organism>
<evidence type="ECO:0000313" key="1">
    <source>
        <dbReference type="EMBL" id="TWR91255.1"/>
    </source>
</evidence>
<comment type="caution">
    <text evidence="2">The sequence shown here is derived from an EMBL/GenBank/DDBJ whole genome shotgun (WGS) entry which is preliminary data.</text>
</comment>
<evidence type="ECO:0000313" key="4">
    <source>
        <dbReference type="Proteomes" id="UP000318428"/>
    </source>
</evidence>
<sequence>MHKRSCKHVLRQVLVRAELQSLDAPRLHPRGDSLPGITPKYVPPMHWLDQIALAWRFSQHKKTAFNVKAALGLLHCYQ</sequence>
<protein>
    <submittedName>
        <fullName evidence="2">Uncharacterized protein</fullName>
    </submittedName>
</protein>
<dbReference type="Proteomes" id="UP000318428">
    <property type="component" value="Unassembled WGS sequence"/>
</dbReference>
<dbReference type="AlphaFoldDB" id="A0A5C5PXR2"/>
<reference evidence="3 4" key="1">
    <citation type="submission" date="2019-06" db="EMBL/GenBank/DDBJ databases">
        <title>Pseudomonas bimorpha sp. nov. isolated from bovine raw milk and skim milk concentrate.</title>
        <authorList>
            <person name="Hofmann K."/>
            <person name="Huptas C."/>
            <person name="Doll E."/>
            <person name="Scherer S."/>
            <person name="Wenning M."/>
        </authorList>
    </citation>
    <scope>NUCLEOTIDE SEQUENCE [LARGE SCALE GENOMIC DNA]</scope>
    <source>
        <strain evidence="1 4">DSM 108989</strain>
        <strain evidence="2 3">DSM 108990</strain>
    </source>
</reference>
<dbReference type="EMBL" id="VFIO01000002">
    <property type="protein sequence ID" value="TWR91255.1"/>
    <property type="molecule type" value="Genomic_DNA"/>
</dbReference>
<dbReference type="Proteomes" id="UP000317901">
    <property type="component" value="Unassembled WGS sequence"/>
</dbReference>
<evidence type="ECO:0000313" key="3">
    <source>
        <dbReference type="Proteomes" id="UP000317901"/>
    </source>
</evidence>
<dbReference type="RefSeq" id="WP_146384996.1">
    <property type="nucleotide sequence ID" value="NZ_VFIO01000002.1"/>
</dbReference>
<proteinExistence type="predicted"/>
<keyword evidence="4" id="KW-1185">Reference proteome</keyword>
<name>A0A5C5PXR2_9PSED</name>
<dbReference type="EMBL" id="VFIP01000019">
    <property type="protein sequence ID" value="TWR94233.1"/>
    <property type="molecule type" value="Genomic_DNA"/>
</dbReference>
<evidence type="ECO:0000313" key="2">
    <source>
        <dbReference type="EMBL" id="TWR94233.1"/>
    </source>
</evidence>
<gene>
    <name evidence="2" type="ORF">FJD37_11955</name>
    <name evidence="1" type="ORF">FJD38_09330</name>
</gene>